<organism evidence="7">
    <name type="scientific">Clastoptera arizonana</name>
    <name type="common">Arizona spittle bug</name>
    <dbReference type="NCBI Taxonomy" id="38151"/>
    <lineage>
        <taxon>Eukaryota</taxon>
        <taxon>Metazoa</taxon>
        <taxon>Ecdysozoa</taxon>
        <taxon>Arthropoda</taxon>
        <taxon>Hexapoda</taxon>
        <taxon>Insecta</taxon>
        <taxon>Pterygota</taxon>
        <taxon>Neoptera</taxon>
        <taxon>Paraneoptera</taxon>
        <taxon>Hemiptera</taxon>
        <taxon>Auchenorrhyncha</taxon>
        <taxon>Cercopoidea</taxon>
        <taxon>Clastopteridae</taxon>
        <taxon>Clastoptera</taxon>
    </lineage>
</organism>
<dbReference type="AlphaFoldDB" id="A0A1B6EFG9"/>
<keyword evidence="2 5" id="KW-0812">Transmembrane</keyword>
<accession>A0A1B6EFG9</accession>
<protein>
    <recommendedName>
        <fullName evidence="8">LHFPL tetraspan subfamily member 6 protein</fullName>
    </recommendedName>
</protein>
<dbReference type="InterPro" id="IPR019372">
    <property type="entry name" value="LHFPL"/>
</dbReference>
<keyword evidence="4 5" id="KW-0472">Membrane</keyword>
<feature type="transmembrane region" description="Helical" evidence="5">
    <location>
        <begin position="81"/>
        <end position="108"/>
    </location>
</feature>
<evidence type="ECO:0000256" key="6">
    <source>
        <dbReference type="SAM" id="SignalP"/>
    </source>
</evidence>
<evidence type="ECO:0000256" key="1">
    <source>
        <dbReference type="ARBA" id="ARBA00004141"/>
    </source>
</evidence>
<evidence type="ECO:0000256" key="5">
    <source>
        <dbReference type="SAM" id="Phobius"/>
    </source>
</evidence>
<evidence type="ECO:0000256" key="4">
    <source>
        <dbReference type="ARBA" id="ARBA00023136"/>
    </source>
</evidence>
<reference evidence="7" key="1">
    <citation type="submission" date="2015-12" db="EMBL/GenBank/DDBJ databases">
        <title>De novo transcriptome assembly of four potential Pierce s Disease insect vectors from Arizona vineyards.</title>
        <authorList>
            <person name="Tassone E.E."/>
        </authorList>
    </citation>
    <scope>NUCLEOTIDE SEQUENCE</scope>
</reference>
<dbReference type="EMBL" id="GEDC01000667">
    <property type="protein sequence ID" value="JAS36631.1"/>
    <property type="molecule type" value="Transcribed_RNA"/>
</dbReference>
<evidence type="ECO:0000256" key="3">
    <source>
        <dbReference type="ARBA" id="ARBA00022989"/>
    </source>
</evidence>
<keyword evidence="6" id="KW-0732">Signal</keyword>
<proteinExistence type="predicted"/>
<evidence type="ECO:0008006" key="8">
    <source>
        <dbReference type="Google" id="ProtNLM"/>
    </source>
</evidence>
<keyword evidence="3 5" id="KW-1133">Transmembrane helix</keyword>
<evidence type="ECO:0000313" key="7">
    <source>
        <dbReference type="EMBL" id="JAS36631.1"/>
    </source>
</evidence>
<feature type="transmembrane region" description="Helical" evidence="5">
    <location>
        <begin position="168"/>
        <end position="191"/>
    </location>
</feature>
<dbReference type="Pfam" id="PF10242">
    <property type="entry name" value="L_HMGIC_fpl"/>
    <property type="match status" value="1"/>
</dbReference>
<sequence>MTGSFTSAGILWACLSVTAALLSCSGFYLPYWIQGSLLGKVDASFSTFRRCNYPHLTPQGSVEIVIQCARYSSFKDIPSPWWQISTVFVASGSALSLIVAVVIVAACCMASVIHRRTARVAGVVQLLSALLICGGVGVYPLGWDNKEVRDCCGKGADIYRLGTCQLSWSLYLLVGAVVLLFISFCLSFCGARVKPG</sequence>
<dbReference type="PANTHER" id="PTHR12489:SF16">
    <property type="entry name" value="LHFPL TETRASPAN SUBFAMILY MEMBER 6 PROTEIN-RELATED"/>
    <property type="match status" value="1"/>
</dbReference>
<feature type="signal peptide" evidence="6">
    <location>
        <begin position="1"/>
        <end position="20"/>
    </location>
</feature>
<evidence type="ECO:0000256" key="2">
    <source>
        <dbReference type="ARBA" id="ARBA00022692"/>
    </source>
</evidence>
<dbReference type="PANTHER" id="PTHR12489">
    <property type="entry name" value="LIPOMA HMGIC FUSION PARTNER-LIKE PROTEIN"/>
    <property type="match status" value="1"/>
</dbReference>
<dbReference type="GO" id="GO:0016020">
    <property type="term" value="C:membrane"/>
    <property type="evidence" value="ECO:0007669"/>
    <property type="project" value="UniProtKB-SubCell"/>
</dbReference>
<comment type="subcellular location">
    <subcellularLocation>
        <location evidence="1">Membrane</location>
        <topology evidence="1">Multi-pass membrane protein</topology>
    </subcellularLocation>
</comment>
<name>A0A1B6EFG9_9HEMI</name>
<feature type="transmembrane region" description="Helical" evidence="5">
    <location>
        <begin position="120"/>
        <end position="139"/>
    </location>
</feature>
<gene>
    <name evidence="7" type="ORF">g.3116</name>
</gene>
<feature type="chain" id="PRO_5008582050" description="LHFPL tetraspan subfamily member 6 protein" evidence="6">
    <location>
        <begin position="21"/>
        <end position="196"/>
    </location>
</feature>
<dbReference type="Gene3D" id="1.20.140.150">
    <property type="match status" value="1"/>
</dbReference>